<evidence type="ECO:0000256" key="1">
    <source>
        <dbReference type="SAM" id="MobiDB-lite"/>
    </source>
</evidence>
<sequence length="545" mass="55968">MEWVVYSLVFGPNAAKPGAELKTGDAVQLVVDLDQSGFVPGAATPGAAFAGAPGSLYVWSWSGLPPTGPTDPSSGSAVYYSGGLTPLRLSAVVWVVTGVCGREVEGGLTAQDVSEALFGPPAGAALRSPGPPAKHYPAMPLSRLLHDCSYGNITLKRSSTLVLNLSLPCGGMRPNGAVWNATRGSAPTTGITGACGHNELWGWMEYALQNARQVLGVDTSAFRRRILVLPPAPTSTSTGGSGSGDGSGAWLCPAWQQRGSFGCDEALGCDMWIQGGLRSSRPQQLLQRLMTQLGSSLVLQPAAVSTRPTGASPLLTTRAPSDPTCPMGSEAQEAEDGEGQGSFKCFNGPNAHKLRLAQTALRLDAGSNLWEGSTRVVRLPPAALSPTNLLLVLPNWLPTSAATVRPLYGQYRAPVGGDAGLFTSPSSSSSSAPGRLVLHSVDSSVPPLGSEAGPAVGSVLLAALSPGESYRFEPGKVLVRFQSVAPPAAEDAGGVTGGSATVSVCRYSVVSEAGYDCYDGIDNDCNGLVDFADPACAAAGGFGRR</sequence>
<evidence type="ECO:0000313" key="3">
    <source>
        <dbReference type="Proteomes" id="UP001165080"/>
    </source>
</evidence>
<dbReference type="Proteomes" id="UP001165080">
    <property type="component" value="Unassembled WGS sequence"/>
</dbReference>
<accession>A0A9W6BVN2</accession>
<comment type="caution">
    <text evidence="2">The sequence shown here is derived from an EMBL/GenBank/DDBJ whole genome shotgun (WGS) entry which is preliminary data.</text>
</comment>
<dbReference type="AlphaFoldDB" id="A0A9W6BVN2"/>
<organism evidence="2 3">
    <name type="scientific">Pleodorina starrii</name>
    <dbReference type="NCBI Taxonomy" id="330485"/>
    <lineage>
        <taxon>Eukaryota</taxon>
        <taxon>Viridiplantae</taxon>
        <taxon>Chlorophyta</taxon>
        <taxon>core chlorophytes</taxon>
        <taxon>Chlorophyceae</taxon>
        <taxon>CS clade</taxon>
        <taxon>Chlamydomonadales</taxon>
        <taxon>Volvocaceae</taxon>
        <taxon>Pleodorina</taxon>
    </lineage>
</organism>
<protein>
    <submittedName>
        <fullName evidence="2">Uncharacterized protein</fullName>
    </submittedName>
</protein>
<name>A0A9W6BVN2_9CHLO</name>
<proteinExistence type="predicted"/>
<evidence type="ECO:0000313" key="2">
    <source>
        <dbReference type="EMBL" id="GLC58685.1"/>
    </source>
</evidence>
<feature type="region of interest" description="Disordered" evidence="1">
    <location>
        <begin position="305"/>
        <end position="339"/>
    </location>
</feature>
<dbReference type="EMBL" id="BRXU01000023">
    <property type="protein sequence ID" value="GLC58685.1"/>
    <property type="molecule type" value="Genomic_DNA"/>
</dbReference>
<feature type="compositionally biased region" description="Polar residues" evidence="1">
    <location>
        <begin position="306"/>
        <end position="319"/>
    </location>
</feature>
<keyword evidence="3" id="KW-1185">Reference proteome</keyword>
<reference evidence="2 3" key="1">
    <citation type="journal article" date="2023" name="Commun. Biol.">
        <title>Reorganization of the ancestral sex-determining regions during the evolution of trioecy in Pleodorina starrii.</title>
        <authorList>
            <person name="Takahashi K."/>
            <person name="Suzuki S."/>
            <person name="Kawai-Toyooka H."/>
            <person name="Yamamoto K."/>
            <person name="Hamaji T."/>
            <person name="Ootsuki R."/>
            <person name="Yamaguchi H."/>
            <person name="Kawachi M."/>
            <person name="Higashiyama T."/>
            <person name="Nozaki H."/>
        </authorList>
    </citation>
    <scope>NUCLEOTIDE SEQUENCE [LARGE SCALE GENOMIC DNA]</scope>
    <source>
        <strain evidence="2 3">NIES-4479</strain>
    </source>
</reference>
<gene>
    <name evidence="2" type="primary">PLEST011673</name>
    <name evidence="2" type="ORF">PLESTB_001388000</name>
</gene>